<feature type="region of interest" description="Disordered" evidence="1">
    <location>
        <begin position="79"/>
        <end position="108"/>
    </location>
</feature>
<keyword evidence="3" id="KW-1185">Reference proteome</keyword>
<dbReference type="EMBL" id="MU001672">
    <property type="protein sequence ID" value="KAF2460810.1"/>
    <property type="molecule type" value="Genomic_DNA"/>
</dbReference>
<sequence length="228" mass="26174">HPWTDEELNLISYLKLYHNWTWSRIRNTYLPFMSSSAISTAYTRITDEDRVYRASIVATLTKRTSNTANTLSINYHETLARASSSRRRSSRVSRSTRTPAPRPRDYSETVVILSSSEDENKPITHKNTTTRYNLRKKRLTVFRDSGPQYSVDRERFPHFYRACEKHSELRKVPDRDYEPPSHSPTPNLSDRSPSIISSELSDASSLELFGLEARPVTSSNHTSSVASS</sequence>
<evidence type="ECO:0000313" key="2">
    <source>
        <dbReference type="EMBL" id="KAF2460810.1"/>
    </source>
</evidence>
<dbReference type="AlphaFoldDB" id="A0A6A6PA37"/>
<protein>
    <submittedName>
        <fullName evidence="2">Uncharacterized protein</fullName>
    </submittedName>
</protein>
<feature type="non-terminal residue" evidence="2">
    <location>
        <position position="1"/>
    </location>
</feature>
<feature type="non-terminal residue" evidence="2">
    <location>
        <position position="228"/>
    </location>
</feature>
<gene>
    <name evidence="2" type="ORF">BDY21DRAFT_264860</name>
</gene>
<feature type="compositionally biased region" description="Low complexity" evidence="1">
    <location>
        <begin position="188"/>
        <end position="197"/>
    </location>
</feature>
<dbReference type="OrthoDB" id="5424348at2759"/>
<reference evidence="2" key="1">
    <citation type="journal article" date="2020" name="Stud. Mycol.">
        <title>101 Dothideomycetes genomes: a test case for predicting lifestyles and emergence of pathogens.</title>
        <authorList>
            <person name="Haridas S."/>
            <person name="Albert R."/>
            <person name="Binder M."/>
            <person name="Bloem J."/>
            <person name="Labutti K."/>
            <person name="Salamov A."/>
            <person name="Andreopoulos B."/>
            <person name="Baker S."/>
            <person name="Barry K."/>
            <person name="Bills G."/>
            <person name="Bluhm B."/>
            <person name="Cannon C."/>
            <person name="Castanera R."/>
            <person name="Culley D."/>
            <person name="Daum C."/>
            <person name="Ezra D."/>
            <person name="Gonzalez J."/>
            <person name="Henrissat B."/>
            <person name="Kuo A."/>
            <person name="Liang C."/>
            <person name="Lipzen A."/>
            <person name="Lutzoni F."/>
            <person name="Magnuson J."/>
            <person name="Mondo S."/>
            <person name="Nolan M."/>
            <person name="Ohm R."/>
            <person name="Pangilinan J."/>
            <person name="Park H.-J."/>
            <person name="Ramirez L."/>
            <person name="Alfaro M."/>
            <person name="Sun H."/>
            <person name="Tritt A."/>
            <person name="Yoshinaga Y."/>
            <person name="Zwiers L.-H."/>
            <person name="Turgeon B."/>
            <person name="Goodwin S."/>
            <person name="Spatafora J."/>
            <person name="Crous P."/>
            <person name="Grigoriev I."/>
        </authorList>
    </citation>
    <scope>NUCLEOTIDE SEQUENCE</scope>
    <source>
        <strain evidence="2">ATCC 16933</strain>
    </source>
</reference>
<evidence type="ECO:0000256" key="1">
    <source>
        <dbReference type="SAM" id="MobiDB-lite"/>
    </source>
</evidence>
<feature type="compositionally biased region" description="Basic and acidic residues" evidence="1">
    <location>
        <begin position="170"/>
        <end position="179"/>
    </location>
</feature>
<name>A0A6A6PA37_9PEZI</name>
<accession>A0A6A6PA37</accession>
<evidence type="ECO:0000313" key="3">
    <source>
        <dbReference type="Proteomes" id="UP000799766"/>
    </source>
</evidence>
<organism evidence="2 3">
    <name type="scientific">Lineolata rhizophorae</name>
    <dbReference type="NCBI Taxonomy" id="578093"/>
    <lineage>
        <taxon>Eukaryota</taxon>
        <taxon>Fungi</taxon>
        <taxon>Dikarya</taxon>
        <taxon>Ascomycota</taxon>
        <taxon>Pezizomycotina</taxon>
        <taxon>Dothideomycetes</taxon>
        <taxon>Dothideomycetes incertae sedis</taxon>
        <taxon>Lineolatales</taxon>
        <taxon>Lineolataceae</taxon>
        <taxon>Lineolata</taxon>
    </lineage>
</organism>
<feature type="region of interest" description="Disordered" evidence="1">
    <location>
        <begin position="170"/>
        <end position="197"/>
    </location>
</feature>
<proteinExistence type="predicted"/>
<dbReference type="Proteomes" id="UP000799766">
    <property type="component" value="Unassembled WGS sequence"/>
</dbReference>